<name>A0A7V8K752_9GAMM</name>
<feature type="region of interest" description="Disordered" evidence="1">
    <location>
        <begin position="528"/>
        <end position="565"/>
    </location>
</feature>
<dbReference type="InterPro" id="IPR025738">
    <property type="entry name" value="BatD"/>
</dbReference>
<feature type="signal peptide" evidence="3">
    <location>
        <begin position="1"/>
        <end position="23"/>
    </location>
</feature>
<gene>
    <name evidence="4" type="ORF">B1992_07865</name>
</gene>
<evidence type="ECO:0008006" key="6">
    <source>
        <dbReference type="Google" id="ProtNLM"/>
    </source>
</evidence>
<feature type="region of interest" description="Disordered" evidence="1">
    <location>
        <begin position="367"/>
        <end position="387"/>
    </location>
</feature>
<keyword evidence="5" id="KW-1185">Reference proteome</keyword>
<feature type="compositionally biased region" description="Basic and acidic residues" evidence="1">
    <location>
        <begin position="555"/>
        <end position="565"/>
    </location>
</feature>
<evidence type="ECO:0000313" key="5">
    <source>
        <dbReference type="Proteomes" id="UP000462066"/>
    </source>
</evidence>
<keyword evidence="2" id="KW-1133">Transmembrane helix</keyword>
<evidence type="ECO:0000256" key="3">
    <source>
        <dbReference type="SAM" id="SignalP"/>
    </source>
</evidence>
<protein>
    <recommendedName>
        <fullName evidence="6">Protein BatD</fullName>
    </recommendedName>
</protein>
<comment type="caution">
    <text evidence="4">The sequence shown here is derived from an EMBL/GenBank/DDBJ whole genome shotgun (WGS) entry which is preliminary data.</text>
</comment>
<dbReference type="Proteomes" id="UP000462066">
    <property type="component" value="Unassembled WGS sequence"/>
</dbReference>
<evidence type="ECO:0000256" key="2">
    <source>
        <dbReference type="SAM" id="Phobius"/>
    </source>
</evidence>
<feature type="transmembrane region" description="Helical" evidence="2">
    <location>
        <begin position="407"/>
        <end position="427"/>
    </location>
</feature>
<feature type="chain" id="PRO_5030864503" description="Protein BatD" evidence="3">
    <location>
        <begin position="24"/>
        <end position="565"/>
    </location>
</feature>
<dbReference type="AlphaFoldDB" id="A0A7V8K752"/>
<proteinExistence type="predicted"/>
<dbReference type="RefSeq" id="WP_162310931.1">
    <property type="nucleotide sequence ID" value="NZ_JACHGU010000002.1"/>
</dbReference>
<feature type="region of interest" description="Disordered" evidence="1">
    <location>
        <begin position="156"/>
        <end position="179"/>
    </location>
</feature>
<dbReference type="PANTHER" id="PTHR40940">
    <property type="entry name" value="PROTEIN BATD-RELATED"/>
    <property type="match status" value="1"/>
</dbReference>
<accession>A0A7V8K752</accession>
<dbReference type="PANTHER" id="PTHR40940:SF1">
    <property type="entry name" value="PROTEIN BATD"/>
    <property type="match status" value="1"/>
</dbReference>
<dbReference type="EMBL" id="MWIP01000006">
    <property type="protein sequence ID" value="KAF1686458.1"/>
    <property type="molecule type" value="Genomic_DNA"/>
</dbReference>
<evidence type="ECO:0000256" key="1">
    <source>
        <dbReference type="SAM" id="MobiDB-lite"/>
    </source>
</evidence>
<evidence type="ECO:0000313" key="4">
    <source>
        <dbReference type="EMBL" id="KAF1686458.1"/>
    </source>
</evidence>
<organism evidence="4 5">
    <name type="scientific">Pseudoxanthomonas broegbernensis</name>
    <dbReference type="NCBI Taxonomy" id="83619"/>
    <lineage>
        <taxon>Bacteria</taxon>
        <taxon>Pseudomonadati</taxon>
        <taxon>Pseudomonadota</taxon>
        <taxon>Gammaproteobacteria</taxon>
        <taxon>Lysobacterales</taxon>
        <taxon>Lysobacteraceae</taxon>
        <taxon>Pseudoxanthomonas</taxon>
    </lineage>
</organism>
<reference evidence="4 5" key="1">
    <citation type="submission" date="2017-10" db="EMBL/GenBank/DDBJ databases">
        <title>Whole genome sequencing of Pseudoxanthomonas broegbernensis DSM 12573(T).</title>
        <authorList>
            <person name="Kumar S."/>
            <person name="Bansal K."/>
            <person name="Kaur A."/>
            <person name="Patil P."/>
            <person name="Sharma S."/>
            <person name="Patil P.B."/>
        </authorList>
    </citation>
    <scope>NUCLEOTIDE SEQUENCE [LARGE SCALE GENOMIC DNA]</scope>
    <source>
        <strain evidence="4 5">DSM 12573</strain>
    </source>
</reference>
<sequence length="565" mass="60463">MNPRHFAFALCLLCALLPLAAQAATRAWLDRSAVMHNEAATLNIETDQPGVAPDYTPLQADFMLGQPYRSSPDGVRSLFGIAITPRRSGTLAVPALRVGTERTPPLSLRVAQAAARAPRGDVFVETQVDDPSPYVQQSVGVSVRLYYATPLLSGELSQDPPDGASLQRVGEDVQSSRQVGDRRYHVVERRYLLVPERSGELRLPPARFRGRGAAGFFDDIFGTDRSLSAQGEAQVLQVRAQPDAAPQPWLPLHALELRYRSAPSRARMGEAVEITVEAQAQGATQAQFPDIAPPSVAGAQVFAEPAQATERFVDGRPHLTVARRFSLVPLRPGALEVPGPQVDWWDVAAGRARQARLPDLHLQAEPASMGTAADPPSPSPGTPSMARVPAAEGAVPAGAAAASGSPWRILAALLAALWLATLGWALWLRRRNGMRAEAAGTGVAGTDARPRPVAADLRRTLDAGSFDEAVRLLRRMASPPAADLDEVIGRLDDPGQRAALEAMRHALWAGQGDPSAARAALRAAFRTGPRWSSAGTDEAASPSSLSPLYPPLDPQRPRPRERGER</sequence>
<keyword evidence="2" id="KW-0472">Membrane</keyword>
<keyword evidence="3" id="KW-0732">Signal</keyword>
<keyword evidence="2" id="KW-0812">Transmembrane</keyword>